<keyword evidence="1" id="KW-0418">Kinase</keyword>
<dbReference type="EMBL" id="JAPZVM010000026">
    <property type="protein sequence ID" value="MCZ8373721.1"/>
    <property type="molecule type" value="Genomic_DNA"/>
</dbReference>
<protein>
    <submittedName>
        <fullName evidence="1">Tyrosine protein kinase</fullName>
    </submittedName>
</protein>
<organism evidence="1 2">
    <name type="scientific">Phocaeicola acetigenes</name>
    <dbReference type="NCBI Taxonomy" id="3016083"/>
    <lineage>
        <taxon>Bacteria</taxon>
        <taxon>Pseudomonadati</taxon>
        <taxon>Bacteroidota</taxon>
        <taxon>Bacteroidia</taxon>
        <taxon>Bacteroidales</taxon>
        <taxon>Bacteroidaceae</taxon>
        <taxon>Phocaeicola</taxon>
    </lineage>
</organism>
<evidence type="ECO:0000313" key="1">
    <source>
        <dbReference type="EMBL" id="MCZ8373721.1"/>
    </source>
</evidence>
<evidence type="ECO:0000313" key="2">
    <source>
        <dbReference type="Proteomes" id="UP001141933"/>
    </source>
</evidence>
<comment type="caution">
    <text evidence="1">The sequence shown here is derived from an EMBL/GenBank/DDBJ whole genome shotgun (WGS) entry which is preliminary data.</text>
</comment>
<feature type="non-terminal residue" evidence="1">
    <location>
        <position position="1"/>
    </location>
</feature>
<name>A0ABT4PL40_9BACT</name>
<dbReference type="GO" id="GO:0016301">
    <property type="term" value="F:kinase activity"/>
    <property type="evidence" value="ECO:0007669"/>
    <property type="project" value="UniProtKB-KW"/>
</dbReference>
<accession>A0ABT4PL40</accession>
<proteinExistence type="predicted"/>
<reference evidence="1" key="1">
    <citation type="submission" date="2022-12" db="EMBL/GenBank/DDBJ databases">
        <title>Phocaeicola acetigenes sp. nov., isolated feces from a healthy human.</title>
        <authorList>
            <person name="Do H."/>
            <person name="Ha Y.B."/>
            <person name="Kim J.-S."/>
            <person name="Suh M.K."/>
            <person name="Kim H.S."/>
            <person name="Lee J.-S."/>
        </authorList>
    </citation>
    <scope>NUCLEOTIDE SEQUENCE</scope>
    <source>
        <strain evidence="1">KGMB11183</strain>
    </source>
</reference>
<dbReference type="InterPro" id="IPR050445">
    <property type="entry name" value="Bact_polysacc_biosynth/exp"/>
</dbReference>
<sequence>YNVTAAVLVKEDDPRTHAMKAANGAIEALQGMGGLSMTNNFDNEVEILKSRTLIRKVVTHLGLYISTVEDRTFGYNTPLYKNAPIQVYLTPEEAEKLEGGARLKMIYTPEGKLSVQAKYMLNEEEMEEEKTFDALPAVLPTPVGVFSFAPNDSILALMKAKDKPAKDIRLITYVASPTAVAKSYGQGLSVEPTSKTTTIAQIAVQNSNKQRAVDFINTLVAFYNQDANDEKNEVAQKTADFIEDRIAIINRELGTTESQLADFKQKSGLTDLTTDAQLALQENSKYEQLRIENQTQIRLVEFLRDYINNPANADEVIPSNVGLQDQKLSTIIDQYNTMIIERKRLLRTSSESNPAVVNMKTG</sequence>
<keyword evidence="1" id="KW-0808">Transferase</keyword>
<dbReference type="PANTHER" id="PTHR32309">
    <property type="entry name" value="TYROSINE-PROTEIN KINASE"/>
    <property type="match status" value="1"/>
</dbReference>
<gene>
    <name evidence="1" type="ORF">O6P32_13550</name>
</gene>
<keyword evidence="2" id="KW-1185">Reference proteome</keyword>
<dbReference type="PANTHER" id="PTHR32309:SF13">
    <property type="entry name" value="FERRIC ENTEROBACTIN TRANSPORT PROTEIN FEPE"/>
    <property type="match status" value="1"/>
</dbReference>
<dbReference type="Proteomes" id="UP001141933">
    <property type="component" value="Unassembled WGS sequence"/>
</dbReference>
<feature type="non-terminal residue" evidence="1">
    <location>
        <position position="362"/>
    </location>
</feature>